<evidence type="ECO:0000259" key="1">
    <source>
        <dbReference type="Pfam" id="PF15919"/>
    </source>
</evidence>
<comment type="caution">
    <text evidence="2">The sequence shown here is derived from an EMBL/GenBank/DDBJ whole genome shotgun (WGS) entry which is preliminary data.</text>
</comment>
<dbReference type="AlphaFoldDB" id="A0A1F7URR0"/>
<dbReference type="PANTHER" id="PTHR34504:SF2">
    <property type="entry name" value="UPF0150 PROTEIN SSL0259"/>
    <property type="match status" value="1"/>
</dbReference>
<dbReference type="EMBL" id="MGEK01000035">
    <property type="protein sequence ID" value="OGL80983.1"/>
    <property type="molecule type" value="Genomic_DNA"/>
</dbReference>
<dbReference type="InterPro" id="IPR035069">
    <property type="entry name" value="TTHA1013/TTHA0281-like"/>
</dbReference>
<organism evidence="2 3">
    <name type="scientific">Candidatus Uhrbacteria bacterium RIFCSPLOWO2_01_FULL_47_25</name>
    <dbReference type="NCBI Taxonomy" id="1802402"/>
    <lineage>
        <taxon>Bacteria</taxon>
        <taxon>Candidatus Uhriibacteriota</taxon>
    </lineage>
</organism>
<evidence type="ECO:0000313" key="3">
    <source>
        <dbReference type="Proteomes" id="UP000176846"/>
    </source>
</evidence>
<dbReference type="Gene3D" id="3.30.160.250">
    <property type="match status" value="1"/>
</dbReference>
<reference evidence="2 3" key="1">
    <citation type="journal article" date="2016" name="Nat. Commun.">
        <title>Thousands of microbial genomes shed light on interconnected biogeochemical processes in an aquifer system.</title>
        <authorList>
            <person name="Anantharaman K."/>
            <person name="Brown C.T."/>
            <person name="Hug L.A."/>
            <person name="Sharon I."/>
            <person name="Castelle C.J."/>
            <person name="Probst A.J."/>
            <person name="Thomas B.C."/>
            <person name="Singh A."/>
            <person name="Wilkins M.J."/>
            <person name="Karaoz U."/>
            <person name="Brodie E.L."/>
            <person name="Williams K.H."/>
            <person name="Hubbard S.S."/>
            <person name="Banfield J.F."/>
        </authorList>
    </citation>
    <scope>NUCLEOTIDE SEQUENCE [LARGE SCALE GENOMIC DNA]</scope>
</reference>
<dbReference type="SUPFAM" id="SSF143100">
    <property type="entry name" value="TTHA1013/TTHA0281-like"/>
    <property type="match status" value="1"/>
</dbReference>
<protein>
    <recommendedName>
        <fullName evidence="1">HicB-like antitoxin of toxin-antitoxin system domain-containing protein</fullName>
    </recommendedName>
</protein>
<proteinExistence type="predicted"/>
<evidence type="ECO:0000313" key="2">
    <source>
        <dbReference type="EMBL" id="OGL80983.1"/>
    </source>
</evidence>
<dbReference type="InterPro" id="IPR031807">
    <property type="entry name" value="HicB-like"/>
</dbReference>
<sequence>MNMINKTFTYRVIIEPDGRYYHGYAPALPGCHTFGKTIIETQKNLQEAISVYLESLMADGLSIPEDQSFESFTTISLRQQKAYA</sequence>
<dbReference type="PANTHER" id="PTHR34504">
    <property type="entry name" value="ANTITOXIN HICB"/>
    <property type="match status" value="1"/>
</dbReference>
<dbReference type="Proteomes" id="UP000176846">
    <property type="component" value="Unassembled WGS sequence"/>
</dbReference>
<gene>
    <name evidence="2" type="ORF">A2936_03300</name>
</gene>
<accession>A0A1F7URR0</accession>
<name>A0A1F7URR0_9BACT</name>
<dbReference type="Pfam" id="PF15919">
    <property type="entry name" value="HicB_lk_antitox"/>
    <property type="match status" value="1"/>
</dbReference>
<feature type="domain" description="HicB-like antitoxin of toxin-antitoxin system" evidence="1">
    <location>
        <begin position="10"/>
        <end position="72"/>
    </location>
</feature>
<dbReference type="InterPro" id="IPR051404">
    <property type="entry name" value="TA_system_antitoxin"/>
</dbReference>